<comment type="similarity">
    <text evidence="7">Belongs to the binding-protein-dependent transport system permease family.</text>
</comment>
<dbReference type="PROSITE" id="PS50928">
    <property type="entry name" value="ABC_TM1"/>
    <property type="match status" value="1"/>
</dbReference>
<feature type="transmembrane region" description="Helical" evidence="7">
    <location>
        <begin position="255"/>
        <end position="280"/>
    </location>
</feature>
<evidence type="ECO:0000256" key="7">
    <source>
        <dbReference type="RuleBase" id="RU363032"/>
    </source>
</evidence>
<evidence type="ECO:0000256" key="3">
    <source>
        <dbReference type="ARBA" id="ARBA00022475"/>
    </source>
</evidence>
<reference evidence="9 10" key="1">
    <citation type="submission" date="2020-10" db="EMBL/GenBank/DDBJ databases">
        <title>Sequencing the genomes of 1000 actinobacteria strains.</title>
        <authorList>
            <person name="Klenk H.-P."/>
        </authorList>
    </citation>
    <scope>NUCLEOTIDE SEQUENCE [LARGE SCALE GENOMIC DNA]</scope>
    <source>
        <strain evidence="9 10">DSM 43748</strain>
    </source>
</reference>
<evidence type="ECO:0000256" key="6">
    <source>
        <dbReference type="ARBA" id="ARBA00023136"/>
    </source>
</evidence>
<comment type="caution">
    <text evidence="9">The sequence shown here is derived from an EMBL/GenBank/DDBJ whole genome shotgun (WGS) entry which is preliminary data.</text>
</comment>
<evidence type="ECO:0000313" key="10">
    <source>
        <dbReference type="Proteomes" id="UP000661607"/>
    </source>
</evidence>
<name>A0ABR9K7N0_9ACTN</name>
<feature type="transmembrane region" description="Helical" evidence="7">
    <location>
        <begin position="306"/>
        <end position="331"/>
    </location>
</feature>
<dbReference type="EMBL" id="JADBEF010000001">
    <property type="protein sequence ID" value="MBE1558021.1"/>
    <property type="molecule type" value="Genomic_DNA"/>
</dbReference>
<comment type="subcellular location">
    <subcellularLocation>
        <location evidence="1 7">Cell membrane</location>
        <topology evidence="1 7">Multi-pass membrane protein</topology>
    </subcellularLocation>
</comment>
<feature type="domain" description="ABC transmembrane type-1" evidence="8">
    <location>
        <begin position="108"/>
        <end position="324"/>
    </location>
</feature>
<evidence type="ECO:0000256" key="5">
    <source>
        <dbReference type="ARBA" id="ARBA00022989"/>
    </source>
</evidence>
<dbReference type="CDD" id="cd06261">
    <property type="entry name" value="TM_PBP2"/>
    <property type="match status" value="1"/>
</dbReference>
<feature type="transmembrane region" description="Helical" evidence="7">
    <location>
        <begin position="20"/>
        <end position="42"/>
    </location>
</feature>
<evidence type="ECO:0000259" key="8">
    <source>
        <dbReference type="PROSITE" id="PS50928"/>
    </source>
</evidence>
<proteinExistence type="inferred from homology"/>
<organism evidence="9 10">
    <name type="scientific">Nonomuraea africana</name>
    <dbReference type="NCBI Taxonomy" id="46171"/>
    <lineage>
        <taxon>Bacteria</taxon>
        <taxon>Bacillati</taxon>
        <taxon>Actinomycetota</taxon>
        <taxon>Actinomycetes</taxon>
        <taxon>Streptosporangiales</taxon>
        <taxon>Streptosporangiaceae</taxon>
        <taxon>Nonomuraea</taxon>
    </lineage>
</organism>
<keyword evidence="5 7" id="KW-1133">Transmembrane helix</keyword>
<evidence type="ECO:0000256" key="4">
    <source>
        <dbReference type="ARBA" id="ARBA00022692"/>
    </source>
</evidence>
<keyword evidence="10" id="KW-1185">Reference proteome</keyword>
<accession>A0ABR9K7N0</accession>
<feature type="transmembrane region" description="Helical" evidence="7">
    <location>
        <begin position="202"/>
        <end position="220"/>
    </location>
</feature>
<evidence type="ECO:0000313" key="9">
    <source>
        <dbReference type="EMBL" id="MBE1558021.1"/>
    </source>
</evidence>
<feature type="transmembrane region" description="Helical" evidence="7">
    <location>
        <begin position="147"/>
        <end position="171"/>
    </location>
</feature>
<dbReference type="Pfam" id="PF00528">
    <property type="entry name" value="BPD_transp_1"/>
    <property type="match status" value="1"/>
</dbReference>
<evidence type="ECO:0000256" key="2">
    <source>
        <dbReference type="ARBA" id="ARBA00022448"/>
    </source>
</evidence>
<gene>
    <name evidence="9" type="ORF">H4W81_000800</name>
</gene>
<dbReference type="InterPro" id="IPR000515">
    <property type="entry name" value="MetI-like"/>
</dbReference>
<dbReference type="Gene3D" id="1.10.3720.10">
    <property type="entry name" value="MetI-like"/>
    <property type="match status" value="1"/>
</dbReference>
<evidence type="ECO:0000256" key="1">
    <source>
        <dbReference type="ARBA" id="ARBA00004651"/>
    </source>
</evidence>
<keyword evidence="4 7" id="KW-0812">Transmembrane</keyword>
<feature type="transmembrane region" description="Helical" evidence="7">
    <location>
        <begin position="114"/>
        <end position="135"/>
    </location>
</feature>
<protein>
    <submittedName>
        <fullName evidence="9">Peptide/nickel transport system permease protein</fullName>
    </submittedName>
</protein>
<dbReference type="Proteomes" id="UP000661607">
    <property type="component" value="Unassembled WGS sequence"/>
</dbReference>
<dbReference type="SUPFAM" id="SSF161098">
    <property type="entry name" value="MetI-like"/>
    <property type="match status" value="1"/>
</dbReference>
<sequence>MATAGEVRRETMAGFLVRRLLNYVVLVVVATSLAYMLAAAALDPRANYEGRNPPLPPAVIDARLDELNLNNRTPLFARYVTWAGGVARGDFGLTVNGDSVNDDLRRRAGVTFRLIILGVCFGGLLGVALGAYAAVRQYGWFDRLTTIASFVVLAVPVVVVANVLILLGTWFNGVVGFPVVWVAGEFTPGLEGGFLTQALDRVQHLVLPTISLSIGLVATFSRYQRNMMLDVLGADFVRTAMAKGLSRRAALTRHALRTALIPAATYFAFTFGSLLVGATITEKIFGWHGLGEQLINSINSNDVNTVAAIAFLTALAVLVASLLSDVLTAALDPRVRVG</sequence>
<dbReference type="PANTHER" id="PTHR43163">
    <property type="entry name" value="DIPEPTIDE TRANSPORT SYSTEM PERMEASE PROTEIN DPPB-RELATED"/>
    <property type="match status" value="1"/>
</dbReference>
<dbReference type="InterPro" id="IPR035906">
    <property type="entry name" value="MetI-like_sf"/>
</dbReference>
<keyword evidence="6 7" id="KW-0472">Membrane</keyword>
<keyword evidence="3" id="KW-1003">Cell membrane</keyword>
<dbReference type="PANTHER" id="PTHR43163:SF6">
    <property type="entry name" value="DIPEPTIDE TRANSPORT SYSTEM PERMEASE PROTEIN DPPB-RELATED"/>
    <property type="match status" value="1"/>
</dbReference>
<keyword evidence="2 7" id="KW-0813">Transport</keyword>